<sequence>MNKQGKCLLRGDVKLQLGWNAKVLPNETLTQIFKDIDFPNNCIYVNHSWAFAALPFLWQSPFTIARNPIKLVETLIKSLPTEVKNSLVQVVSVIKPWLKEHTCYKYAEWIKELQYEQLLSYVIVWFESQHRIKPVSRNQKVCHSLELRSEGGILSKETRIQVQSIFSTLISFLISSSRNLRTLDLSTRHVYPHLSTMLCPMQTNYESLITITELTCDTWVPENFYQTLSLRSRNLESLHIYHPQRDSDVVDLAFLIKHQTRGIQHIKLSDSGANITMLLESFGTQAATLSSLRLYRTNLTNKGLDALGKLANLNSLELDMCRFLLCYPYKAPDLLWPKLKRLHLSETEDFVDIPAIIVMITKVLLGLDELLLHHHLKHNDIIQKTVIKNVINQLPNVRQHDISPNWLFTKVVYKV</sequence>
<organism evidence="1 2">
    <name type="scientific">Cetraspora pellucida</name>
    <dbReference type="NCBI Taxonomy" id="1433469"/>
    <lineage>
        <taxon>Eukaryota</taxon>
        <taxon>Fungi</taxon>
        <taxon>Fungi incertae sedis</taxon>
        <taxon>Mucoromycota</taxon>
        <taxon>Glomeromycotina</taxon>
        <taxon>Glomeromycetes</taxon>
        <taxon>Diversisporales</taxon>
        <taxon>Gigasporaceae</taxon>
        <taxon>Cetraspora</taxon>
    </lineage>
</organism>
<dbReference type="Proteomes" id="UP000789759">
    <property type="component" value="Unassembled WGS sequence"/>
</dbReference>
<dbReference type="OrthoDB" id="2332934at2759"/>
<reference evidence="1" key="1">
    <citation type="submission" date="2021-06" db="EMBL/GenBank/DDBJ databases">
        <authorList>
            <person name="Kallberg Y."/>
            <person name="Tangrot J."/>
            <person name="Rosling A."/>
        </authorList>
    </citation>
    <scope>NUCLEOTIDE SEQUENCE</scope>
    <source>
        <strain evidence="1">FL966</strain>
    </source>
</reference>
<evidence type="ECO:0000313" key="2">
    <source>
        <dbReference type="Proteomes" id="UP000789759"/>
    </source>
</evidence>
<dbReference type="EMBL" id="CAJVQA010000566">
    <property type="protein sequence ID" value="CAG8480906.1"/>
    <property type="molecule type" value="Genomic_DNA"/>
</dbReference>
<keyword evidence="2" id="KW-1185">Reference proteome</keyword>
<comment type="caution">
    <text evidence="1">The sequence shown here is derived from an EMBL/GenBank/DDBJ whole genome shotgun (WGS) entry which is preliminary data.</text>
</comment>
<dbReference type="AlphaFoldDB" id="A0A9N8Z776"/>
<accession>A0A9N8Z776</accession>
<gene>
    <name evidence="1" type="ORF">CPELLU_LOCUS1513</name>
</gene>
<dbReference type="Gene3D" id="3.80.10.10">
    <property type="entry name" value="Ribonuclease Inhibitor"/>
    <property type="match status" value="1"/>
</dbReference>
<dbReference type="InterPro" id="IPR032675">
    <property type="entry name" value="LRR_dom_sf"/>
</dbReference>
<protein>
    <submittedName>
        <fullName evidence="1">9048_t:CDS:1</fullName>
    </submittedName>
</protein>
<dbReference type="SUPFAM" id="SSF52047">
    <property type="entry name" value="RNI-like"/>
    <property type="match status" value="1"/>
</dbReference>
<proteinExistence type="predicted"/>
<name>A0A9N8Z776_9GLOM</name>
<evidence type="ECO:0000313" key="1">
    <source>
        <dbReference type="EMBL" id="CAG8480906.1"/>
    </source>
</evidence>